<feature type="compositionally biased region" description="Polar residues" evidence="2">
    <location>
        <begin position="371"/>
        <end position="380"/>
    </location>
</feature>
<evidence type="ECO:0000256" key="1">
    <source>
        <dbReference type="SAM" id="Coils"/>
    </source>
</evidence>
<dbReference type="GO" id="GO:0005737">
    <property type="term" value="C:cytoplasm"/>
    <property type="evidence" value="ECO:0007669"/>
    <property type="project" value="InterPro"/>
</dbReference>
<evidence type="ECO:0000256" key="2">
    <source>
        <dbReference type="SAM" id="MobiDB-lite"/>
    </source>
</evidence>
<proteinExistence type="predicted"/>
<organism evidence="4 5">
    <name type="scientific">Diatrype stigma</name>
    <dbReference type="NCBI Taxonomy" id="117547"/>
    <lineage>
        <taxon>Eukaryota</taxon>
        <taxon>Fungi</taxon>
        <taxon>Dikarya</taxon>
        <taxon>Ascomycota</taxon>
        <taxon>Pezizomycotina</taxon>
        <taxon>Sordariomycetes</taxon>
        <taxon>Xylariomycetidae</taxon>
        <taxon>Xylariales</taxon>
        <taxon>Diatrypaceae</taxon>
        <taxon>Diatrype</taxon>
    </lineage>
</organism>
<feature type="compositionally biased region" description="Low complexity" evidence="2">
    <location>
        <begin position="356"/>
        <end position="370"/>
    </location>
</feature>
<evidence type="ECO:0000313" key="5">
    <source>
        <dbReference type="Proteomes" id="UP001320420"/>
    </source>
</evidence>
<sequence length="451" mass="50493">MNFTKKMDRAFQWAGEKMGHEARTNEPDDFKALETEIALRHDGSEQLHKSMNSYTKSMSRRVDGNVDKEKGLPVSYLGRTMITHGEDFEQDSEYGNCLIAMGRANERIAGIQEAYIANATSYWLEGLERQLAMMKEYQAARKKLENRRLGYDSATTKMQKAKREDFRLEDELRAAKAKYEESSEDVLRRMQDIKETEGESIRDLTSFLDAELDYHERCAEELRRTRQEWAAGQGQSNGSRTERSSSRRPTRSRSNTAQSYSERNDRTENWASRQGVYEEEEPAPEPVRAPIRSGRYGGSGATTPEPPARPTVSRSSTLGVGSDASYARQSTYREPPPPPPEINLQRAKTTLPAPTNVGNLRNNLRPVNRVSTNQSSSSQDVFGDGYDTNASSGSPDYDRSESPATSYGSLSRTTSNNGLPAMTSGRKAPPPPPSRAKKPPPPIPAKRDIAY</sequence>
<comment type="caution">
    <text evidence="4">The sequence shown here is derived from an EMBL/GenBank/DDBJ whole genome shotgun (WGS) entry which is preliminary data.</text>
</comment>
<keyword evidence="5" id="KW-1185">Reference proteome</keyword>
<dbReference type="SMART" id="SM00721">
    <property type="entry name" value="BAR"/>
    <property type="match status" value="1"/>
</dbReference>
<dbReference type="CDD" id="cd07593">
    <property type="entry name" value="BAR_MUG137_fungi"/>
    <property type="match status" value="1"/>
</dbReference>
<reference evidence="4 5" key="1">
    <citation type="submission" date="2024-02" db="EMBL/GenBank/DDBJ databases">
        <title>De novo assembly and annotation of 12 fungi associated with fruit tree decline syndrome in Ontario, Canada.</title>
        <authorList>
            <person name="Sulman M."/>
            <person name="Ellouze W."/>
            <person name="Ilyukhin E."/>
        </authorList>
    </citation>
    <scope>NUCLEOTIDE SEQUENCE [LARGE SCALE GENOMIC DNA]</scope>
    <source>
        <strain evidence="4 5">M11/M66-122</strain>
    </source>
</reference>
<dbReference type="InterPro" id="IPR004148">
    <property type="entry name" value="BAR_dom"/>
</dbReference>
<protein>
    <recommendedName>
        <fullName evidence="3">BAR domain-containing protein</fullName>
    </recommendedName>
</protein>
<dbReference type="AlphaFoldDB" id="A0AAN9YJG5"/>
<evidence type="ECO:0000259" key="3">
    <source>
        <dbReference type="PROSITE" id="PS51021"/>
    </source>
</evidence>
<dbReference type="Proteomes" id="UP001320420">
    <property type="component" value="Unassembled WGS sequence"/>
</dbReference>
<feature type="compositionally biased region" description="Polar residues" evidence="2">
    <location>
        <begin position="402"/>
        <end position="418"/>
    </location>
</feature>
<feature type="domain" description="BAR" evidence="3">
    <location>
        <begin position="15"/>
        <end position="238"/>
    </location>
</feature>
<dbReference type="SUPFAM" id="SSF103657">
    <property type="entry name" value="BAR/IMD domain-like"/>
    <property type="match status" value="1"/>
</dbReference>
<feature type="coiled-coil region" evidence="1">
    <location>
        <begin position="127"/>
        <end position="196"/>
    </location>
</feature>
<accession>A0AAN9YJG5</accession>
<dbReference type="PROSITE" id="PS51021">
    <property type="entry name" value="BAR"/>
    <property type="match status" value="1"/>
</dbReference>
<dbReference type="InterPro" id="IPR027267">
    <property type="entry name" value="AH/BAR_dom_sf"/>
</dbReference>
<name>A0AAN9YJG5_9PEZI</name>
<dbReference type="Pfam" id="PF03114">
    <property type="entry name" value="BAR"/>
    <property type="match status" value="1"/>
</dbReference>
<keyword evidence="1" id="KW-0175">Coiled coil</keyword>
<dbReference type="Gene3D" id="1.20.1270.60">
    <property type="entry name" value="Arfaptin homology (AH) domain/BAR domain"/>
    <property type="match status" value="1"/>
</dbReference>
<dbReference type="EMBL" id="JAKJXP020000111">
    <property type="protein sequence ID" value="KAK7745174.1"/>
    <property type="molecule type" value="Genomic_DNA"/>
</dbReference>
<gene>
    <name evidence="4" type="ORF">SLS62_009887</name>
</gene>
<feature type="compositionally biased region" description="Pro residues" evidence="2">
    <location>
        <begin position="428"/>
        <end position="444"/>
    </location>
</feature>
<evidence type="ECO:0000313" key="4">
    <source>
        <dbReference type="EMBL" id="KAK7745174.1"/>
    </source>
</evidence>
<feature type="region of interest" description="Disordered" evidence="2">
    <location>
        <begin position="225"/>
        <end position="451"/>
    </location>
</feature>